<dbReference type="PANTHER" id="PTHR28110:SF1">
    <property type="entry name" value="TRANSMEMBRANE PROTEIN"/>
    <property type="match status" value="1"/>
</dbReference>
<dbReference type="OrthoDB" id="4347at2759"/>
<dbReference type="GO" id="GO:0005737">
    <property type="term" value="C:cytoplasm"/>
    <property type="evidence" value="ECO:0007669"/>
    <property type="project" value="TreeGrafter"/>
</dbReference>
<evidence type="ECO:0000313" key="1">
    <source>
        <dbReference type="EMBL" id="KAA6414312.1"/>
    </source>
</evidence>
<proteinExistence type="predicted"/>
<evidence type="ECO:0000313" key="2">
    <source>
        <dbReference type="Proteomes" id="UP000324767"/>
    </source>
</evidence>
<comment type="caution">
    <text evidence="1">The sequence shown here is derived from an EMBL/GenBank/DDBJ whole genome shotgun (WGS) entry which is preliminary data.</text>
</comment>
<gene>
    <name evidence="1" type="ORF">FRX48_02675</name>
</gene>
<dbReference type="Proteomes" id="UP000324767">
    <property type="component" value="Unassembled WGS sequence"/>
</dbReference>
<sequence>MAFSQNTDSFSKVDRLIIVCCHAVWLGGPRGGQSESEWAIEPFQHGETPTFIEHIKAGLRILSEQLNSLLVFSGGPTKPKITHLTEAETYLNLALAPNLISAHFPHTHLTTETHATDSHQNLLFSLLRFHALTARYPSHITLISHAFKRDRFTEIHRDAIRWPREKFSFVGIDPPESVTPRAVLEDVEGGVVGAMREWRADRYGVGEVLGGKRKKRGWKSGDQVVLGEGVEKGVRELVDWRGGETGMEVYPGELLWG</sequence>
<dbReference type="EMBL" id="VXIT01000003">
    <property type="protein sequence ID" value="KAA6414312.1"/>
    <property type="molecule type" value="Genomic_DNA"/>
</dbReference>
<dbReference type="PANTHER" id="PTHR28110">
    <property type="entry name" value="TRANSMEMBRANE PROTEIN"/>
    <property type="match status" value="1"/>
</dbReference>
<reference evidence="1 2" key="1">
    <citation type="submission" date="2019-09" db="EMBL/GenBank/DDBJ databases">
        <title>The hologenome of the rock-dwelling lichen Lasallia pustulata.</title>
        <authorList>
            <person name="Greshake Tzovaras B."/>
            <person name="Segers F."/>
            <person name="Bicker A."/>
            <person name="Dal Grande F."/>
            <person name="Otte J."/>
            <person name="Hankeln T."/>
            <person name="Schmitt I."/>
            <person name="Ebersberger I."/>
        </authorList>
    </citation>
    <scope>NUCLEOTIDE SEQUENCE [LARGE SCALE GENOMIC DNA]</scope>
    <source>
        <strain evidence="1">A1-1</strain>
    </source>
</reference>
<organism evidence="1 2">
    <name type="scientific">Lasallia pustulata</name>
    <dbReference type="NCBI Taxonomy" id="136370"/>
    <lineage>
        <taxon>Eukaryota</taxon>
        <taxon>Fungi</taxon>
        <taxon>Dikarya</taxon>
        <taxon>Ascomycota</taxon>
        <taxon>Pezizomycotina</taxon>
        <taxon>Lecanoromycetes</taxon>
        <taxon>OSLEUM clade</taxon>
        <taxon>Umbilicariomycetidae</taxon>
        <taxon>Umbilicariales</taxon>
        <taxon>Umbilicariaceae</taxon>
        <taxon>Lasallia</taxon>
    </lineage>
</organism>
<dbReference type="InterPro" id="IPR055323">
    <property type="entry name" value="C57A10.07/YOR238W"/>
</dbReference>
<dbReference type="AlphaFoldDB" id="A0A5M8PZI9"/>
<name>A0A5M8PZI9_9LECA</name>
<protein>
    <submittedName>
        <fullName evidence="1">Uncharacterized protein</fullName>
    </submittedName>
</protein>
<accession>A0A5M8PZI9</accession>